<keyword evidence="3" id="KW-1185">Reference proteome</keyword>
<evidence type="ECO:0000256" key="1">
    <source>
        <dbReference type="ARBA" id="ARBA00022679"/>
    </source>
</evidence>
<accession>A0A6M4MD79</accession>
<dbReference type="InterPro" id="IPR044855">
    <property type="entry name" value="CoA-Trfase_III_dom3_sf"/>
</dbReference>
<dbReference type="Gene3D" id="3.30.1540.10">
    <property type="entry name" value="formyl-coa transferase, domain 3"/>
    <property type="match status" value="1"/>
</dbReference>
<dbReference type="Gene3D" id="3.40.50.10540">
    <property type="entry name" value="Crotonobetainyl-coa:carnitine coa-transferase, domain 1"/>
    <property type="match status" value="1"/>
</dbReference>
<dbReference type="RefSeq" id="WP_075607634.1">
    <property type="nucleotide sequence ID" value="NZ_CP052766.1"/>
</dbReference>
<reference evidence="3" key="1">
    <citation type="submission" date="2014-12" db="EMBL/GenBank/DDBJ databases">
        <title>Complete genome sequence of a multi-drug resistant Klebsiella pneumoniae.</title>
        <authorList>
            <person name="Hua X."/>
            <person name="Chen Q."/>
            <person name="Li X."/>
            <person name="Feng Y."/>
            <person name="Ruan Z."/>
            <person name="Yu Y."/>
        </authorList>
    </citation>
    <scope>NUCLEOTIDE SEQUENCE [LARGE SCALE GENOMIC DNA]</scope>
    <source>
        <strain evidence="3">5.12</strain>
    </source>
</reference>
<dbReference type="Proteomes" id="UP000219285">
    <property type="component" value="Chromosome"/>
</dbReference>
<dbReference type="PANTHER" id="PTHR48207:SF4">
    <property type="entry name" value="BLL6097 PROTEIN"/>
    <property type="match status" value="1"/>
</dbReference>
<evidence type="ECO:0000313" key="2">
    <source>
        <dbReference type="EMBL" id="QJR81072.1"/>
    </source>
</evidence>
<sequence length="402" mass="44383">MFSLLNGIKVIDLTTIVLGPYATQFLGDFGADIIKVENISGDLFRTVRPGRSDEMGAGFINCNRNKRSIAIDLKTRDGKNVLEKLVKEADVVVHNMRTSTATRLGIDYESLKKINGEIVYCFAPGYGQNGIYAEKPAYDDIIQAESGLAYLNKSTDGQPRFIPTIICDKVGGMHLAMAVLAGMVHRLQHGVGCKLEAPMFEGMVSFLMTEQLAGESFVPPLGGTGYERLTSPYRKPFPTKDGYISILPYSTRHWQKFFTLIGRADMVTHQHVTDPVIRSENVGSLYKIVSESTPAKTTAQWVDDLTAIDVPFAPVNDIASLLTDPHLTSQSFFREYDHPTEGRLREAGSPFYAEDVELSDNLPSPRLGEHTAVILQELGYEEPEINALEAEGVILCQQPLTC</sequence>
<organism evidence="2 3">
    <name type="scientific">Alteromonas pelagimontana</name>
    <dbReference type="NCBI Taxonomy" id="1858656"/>
    <lineage>
        <taxon>Bacteria</taxon>
        <taxon>Pseudomonadati</taxon>
        <taxon>Pseudomonadota</taxon>
        <taxon>Gammaproteobacteria</taxon>
        <taxon>Alteromonadales</taxon>
        <taxon>Alteromonadaceae</taxon>
        <taxon>Alteromonas/Salinimonas group</taxon>
        <taxon>Alteromonas</taxon>
    </lineage>
</organism>
<dbReference type="OrthoDB" id="9058532at2"/>
<dbReference type="InterPro" id="IPR003673">
    <property type="entry name" value="CoA-Trfase_fam_III"/>
</dbReference>
<reference evidence="2 3" key="2">
    <citation type="submission" date="2020-04" db="EMBL/GenBank/DDBJ databases">
        <title>Complete genome sequence of Alteromonas pelagimontana 5.12T.</title>
        <authorList>
            <person name="Sinha R.K."/>
            <person name="Krishnan K.P."/>
            <person name="Kurian J.P."/>
        </authorList>
    </citation>
    <scope>NUCLEOTIDE SEQUENCE [LARGE SCALE GENOMIC DNA]</scope>
    <source>
        <strain evidence="2 3">5.12</strain>
    </source>
</reference>
<dbReference type="GO" id="GO:0008410">
    <property type="term" value="F:CoA-transferase activity"/>
    <property type="evidence" value="ECO:0007669"/>
    <property type="project" value="TreeGrafter"/>
</dbReference>
<dbReference type="PANTHER" id="PTHR48207">
    <property type="entry name" value="SUCCINATE--HYDROXYMETHYLGLUTARATE COA-TRANSFERASE"/>
    <property type="match status" value="1"/>
</dbReference>
<dbReference type="EMBL" id="CP052766">
    <property type="protein sequence ID" value="QJR81072.1"/>
    <property type="molecule type" value="Genomic_DNA"/>
</dbReference>
<dbReference type="KEGG" id="apel:CA267_009915"/>
<evidence type="ECO:0000313" key="3">
    <source>
        <dbReference type="Proteomes" id="UP000219285"/>
    </source>
</evidence>
<keyword evidence="1 2" id="KW-0808">Transferase</keyword>
<proteinExistence type="predicted"/>
<dbReference type="InterPro" id="IPR050483">
    <property type="entry name" value="CoA-transferase_III_domain"/>
</dbReference>
<dbReference type="InterPro" id="IPR023606">
    <property type="entry name" value="CoA-Trfase_III_dom_1_sf"/>
</dbReference>
<dbReference type="AlphaFoldDB" id="A0A6M4MD79"/>
<gene>
    <name evidence="2" type="ORF">CA267_009915</name>
</gene>
<dbReference type="SUPFAM" id="SSF89796">
    <property type="entry name" value="CoA-transferase family III (CaiB/BaiF)"/>
    <property type="match status" value="1"/>
</dbReference>
<dbReference type="Pfam" id="PF02515">
    <property type="entry name" value="CoA_transf_3"/>
    <property type="match status" value="1"/>
</dbReference>
<protein>
    <submittedName>
        <fullName evidence="2">CoA transferase</fullName>
    </submittedName>
</protein>
<name>A0A6M4MD79_9ALTE</name>